<keyword evidence="4" id="KW-0472">Membrane</keyword>
<reference evidence="10" key="1">
    <citation type="submission" date="2021-01" db="UniProtKB">
        <authorList>
            <consortium name="EnsemblMetazoa"/>
        </authorList>
    </citation>
    <scope>IDENTIFICATION</scope>
</reference>
<feature type="compositionally biased region" description="Polar residues" evidence="7">
    <location>
        <begin position="125"/>
        <end position="135"/>
    </location>
</feature>
<dbReference type="SUPFAM" id="SSF64268">
    <property type="entry name" value="PX domain"/>
    <property type="match status" value="1"/>
</dbReference>
<feature type="domain" description="SH3" evidence="8">
    <location>
        <begin position="1"/>
        <end position="62"/>
    </location>
</feature>
<dbReference type="FunFam" id="3.30.1520.10:FF:000004">
    <property type="entry name" value="Sorting nexin"/>
    <property type="match status" value="1"/>
</dbReference>
<dbReference type="Pfam" id="PF00787">
    <property type="entry name" value="PX"/>
    <property type="match status" value="1"/>
</dbReference>
<organism evidence="10 11">
    <name type="scientific">Clytia hemisphaerica</name>
    <dbReference type="NCBI Taxonomy" id="252671"/>
    <lineage>
        <taxon>Eukaryota</taxon>
        <taxon>Metazoa</taxon>
        <taxon>Cnidaria</taxon>
        <taxon>Hydrozoa</taxon>
        <taxon>Hydroidolina</taxon>
        <taxon>Leptothecata</taxon>
        <taxon>Obeliida</taxon>
        <taxon>Clytiidae</taxon>
        <taxon>Clytia</taxon>
    </lineage>
</organism>
<dbReference type="AlphaFoldDB" id="A0A7M5V6F1"/>
<dbReference type="GO" id="GO:0006897">
    <property type="term" value="P:endocytosis"/>
    <property type="evidence" value="ECO:0007669"/>
    <property type="project" value="TreeGrafter"/>
</dbReference>
<dbReference type="PROSITE" id="PS50002">
    <property type="entry name" value="SH3"/>
    <property type="match status" value="1"/>
</dbReference>
<dbReference type="GO" id="GO:0030659">
    <property type="term" value="C:cytoplasmic vesicle membrane"/>
    <property type="evidence" value="ECO:0007669"/>
    <property type="project" value="UniProtKB-SubCell"/>
</dbReference>
<dbReference type="GO" id="GO:0035091">
    <property type="term" value="F:phosphatidylinositol binding"/>
    <property type="evidence" value="ECO:0007669"/>
    <property type="project" value="InterPro"/>
</dbReference>
<dbReference type="InterPro" id="IPR019497">
    <property type="entry name" value="Sorting_nexin_WASP-bd-dom"/>
</dbReference>
<keyword evidence="5" id="KW-0968">Cytoplasmic vesicle</keyword>
<dbReference type="InterPro" id="IPR001452">
    <property type="entry name" value="SH3_domain"/>
</dbReference>
<keyword evidence="11" id="KW-1185">Reference proteome</keyword>
<accession>A0A7M5V6F1</accession>
<dbReference type="PANTHER" id="PTHR45827">
    <property type="entry name" value="SORTING NEXIN"/>
    <property type="match status" value="1"/>
</dbReference>
<dbReference type="SMART" id="SM00312">
    <property type="entry name" value="PX"/>
    <property type="match status" value="1"/>
</dbReference>
<evidence type="ECO:0000259" key="8">
    <source>
        <dbReference type="PROSITE" id="PS50002"/>
    </source>
</evidence>
<dbReference type="SUPFAM" id="SSF50044">
    <property type="entry name" value="SH3-domain"/>
    <property type="match status" value="1"/>
</dbReference>
<evidence type="ECO:0000259" key="9">
    <source>
        <dbReference type="PROSITE" id="PS50195"/>
    </source>
</evidence>
<feature type="compositionally biased region" description="Polar residues" evidence="7">
    <location>
        <begin position="106"/>
        <end position="118"/>
    </location>
</feature>
<comment type="subcellular location">
    <subcellularLocation>
        <location evidence="1">Cytoplasmic vesicle membrane</location>
    </subcellularLocation>
</comment>
<feature type="domain" description="PX" evidence="9">
    <location>
        <begin position="188"/>
        <end position="297"/>
    </location>
</feature>
<dbReference type="InterPro" id="IPR036028">
    <property type="entry name" value="SH3-like_dom_sf"/>
</dbReference>
<dbReference type="InterPro" id="IPR027267">
    <property type="entry name" value="AH/BAR_dom_sf"/>
</dbReference>
<evidence type="ECO:0000256" key="1">
    <source>
        <dbReference type="ARBA" id="ARBA00004156"/>
    </source>
</evidence>
<feature type="compositionally biased region" description="Polar residues" evidence="7">
    <location>
        <begin position="75"/>
        <end position="94"/>
    </location>
</feature>
<evidence type="ECO:0000256" key="6">
    <source>
        <dbReference type="PROSITE-ProRule" id="PRU00192"/>
    </source>
</evidence>
<comment type="similarity">
    <text evidence="2">Belongs to the sorting nexin family.</text>
</comment>
<sequence>MATQVRALYDFEGDVNNGELTIREGDIIVVTNQDIGDGWWEGTINGGTPGLFPYGYVEVLGTPAVPSISVQATNHFDQGSSESSHDSWGQQEQPDGQLEPREWNDSRSSCSDTISQGDDSFGNLPRSNTMSRSGTVKKSINRFSDFVKSGGEDFLLGNKGDGDIPQYDQLMTIDGPDGTMWQPASIPFTIKITEPEKKSKFKGMKSYISYQIQPSHTSVSVAHRFKHFDWLHERLTNKFPCISVPPLPDKQLTGRYSEDLVKKRRYLLEKWINRVARHPVLAESSVFQHFINVCSEQREKEWKEGKRKAEQDKIVGAHFFYTITAPQMNLPPHKVEIEVDTFKDFVKNMDESTKKMIEIGENNWDKVSRGHKKEYKHLSSGFESIASSFVTDNAPNSLALTQAMEHTANTYSEIGDLCQEQ</sequence>
<dbReference type="PRINTS" id="PR00452">
    <property type="entry name" value="SH3DOMAIN"/>
</dbReference>
<dbReference type="Gene3D" id="2.30.30.40">
    <property type="entry name" value="SH3 Domains"/>
    <property type="match status" value="1"/>
</dbReference>
<evidence type="ECO:0000256" key="2">
    <source>
        <dbReference type="ARBA" id="ARBA00010883"/>
    </source>
</evidence>
<evidence type="ECO:0000313" key="11">
    <source>
        <dbReference type="Proteomes" id="UP000594262"/>
    </source>
</evidence>
<dbReference type="PROSITE" id="PS50195">
    <property type="entry name" value="PX"/>
    <property type="match status" value="1"/>
</dbReference>
<dbReference type="SMART" id="SM00326">
    <property type="entry name" value="SH3"/>
    <property type="match status" value="1"/>
</dbReference>
<dbReference type="InterPro" id="IPR036871">
    <property type="entry name" value="PX_dom_sf"/>
</dbReference>
<dbReference type="InterPro" id="IPR001683">
    <property type="entry name" value="PX_dom"/>
</dbReference>
<dbReference type="Proteomes" id="UP000594262">
    <property type="component" value="Unplaced"/>
</dbReference>
<evidence type="ECO:0000256" key="5">
    <source>
        <dbReference type="ARBA" id="ARBA00023329"/>
    </source>
</evidence>
<dbReference type="CDD" id="cd06862">
    <property type="entry name" value="PX_SNX9_18_like"/>
    <property type="match status" value="1"/>
</dbReference>
<dbReference type="Gene3D" id="3.30.1520.10">
    <property type="entry name" value="Phox-like domain"/>
    <property type="match status" value="1"/>
</dbReference>
<feature type="region of interest" description="Disordered" evidence="7">
    <location>
        <begin position="75"/>
        <end position="135"/>
    </location>
</feature>
<dbReference type="OrthoDB" id="10254720at2759"/>
<dbReference type="GO" id="GO:0005886">
    <property type="term" value="C:plasma membrane"/>
    <property type="evidence" value="ECO:0007669"/>
    <property type="project" value="TreeGrafter"/>
</dbReference>
<name>A0A7M5V6F1_9CNID</name>
<proteinExistence type="inferred from homology"/>
<protein>
    <recommendedName>
        <fullName evidence="12">Sorting nexin</fullName>
    </recommendedName>
</protein>
<dbReference type="Gene3D" id="1.20.1270.60">
    <property type="entry name" value="Arfaptin homology (AH) domain/BAR domain"/>
    <property type="match status" value="1"/>
</dbReference>
<evidence type="ECO:0000256" key="7">
    <source>
        <dbReference type="SAM" id="MobiDB-lite"/>
    </source>
</evidence>
<dbReference type="GO" id="GO:0016197">
    <property type="term" value="P:endosomal transport"/>
    <property type="evidence" value="ECO:0007669"/>
    <property type="project" value="TreeGrafter"/>
</dbReference>
<evidence type="ECO:0000256" key="3">
    <source>
        <dbReference type="ARBA" id="ARBA00022443"/>
    </source>
</evidence>
<dbReference type="Pfam" id="PF10456">
    <property type="entry name" value="BAR_3_WASP_bdg"/>
    <property type="match status" value="1"/>
</dbReference>
<dbReference type="EnsemblMetazoa" id="CLYHEMT004401.1">
    <property type="protein sequence ID" value="CLYHEMP004401.1"/>
    <property type="gene ID" value="CLYHEMG004401"/>
</dbReference>
<keyword evidence="3 6" id="KW-0728">SH3 domain</keyword>
<dbReference type="Pfam" id="PF00018">
    <property type="entry name" value="SH3_1"/>
    <property type="match status" value="1"/>
</dbReference>
<evidence type="ECO:0008006" key="12">
    <source>
        <dbReference type="Google" id="ProtNLM"/>
    </source>
</evidence>
<dbReference type="PANTHER" id="PTHR45827:SF1">
    <property type="entry name" value="SORTING NEXIN"/>
    <property type="match status" value="1"/>
</dbReference>
<evidence type="ECO:0000256" key="4">
    <source>
        <dbReference type="ARBA" id="ARBA00023136"/>
    </source>
</evidence>
<evidence type="ECO:0000313" key="10">
    <source>
        <dbReference type="EnsemblMetazoa" id="CLYHEMP004401.1"/>
    </source>
</evidence>
<dbReference type="GO" id="GO:0097320">
    <property type="term" value="P:plasma membrane tubulation"/>
    <property type="evidence" value="ECO:0007669"/>
    <property type="project" value="TreeGrafter"/>
</dbReference>